<feature type="compositionally biased region" description="Low complexity" evidence="1">
    <location>
        <begin position="65"/>
        <end position="74"/>
    </location>
</feature>
<name>A0A8H6G178_9LECA</name>
<dbReference type="Proteomes" id="UP000578531">
    <property type="component" value="Unassembled WGS sequence"/>
</dbReference>
<dbReference type="EMBL" id="JACCJC010000009">
    <property type="protein sequence ID" value="KAF6238528.1"/>
    <property type="molecule type" value="Genomic_DNA"/>
</dbReference>
<organism evidence="2 3">
    <name type="scientific">Letharia columbiana</name>
    <dbReference type="NCBI Taxonomy" id="112416"/>
    <lineage>
        <taxon>Eukaryota</taxon>
        <taxon>Fungi</taxon>
        <taxon>Dikarya</taxon>
        <taxon>Ascomycota</taxon>
        <taxon>Pezizomycotina</taxon>
        <taxon>Lecanoromycetes</taxon>
        <taxon>OSLEUM clade</taxon>
        <taxon>Lecanoromycetidae</taxon>
        <taxon>Lecanorales</taxon>
        <taxon>Lecanorineae</taxon>
        <taxon>Parmeliaceae</taxon>
        <taxon>Letharia</taxon>
    </lineage>
</organism>
<dbReference type="RefSeq" id="XP_037167830.1">
    <property type="nucleotide sequence ID" value="XM_037305422.1"/>
</dbReference>
<evidence type="ECO:0000256" key="1">
    <source>
        <dbReference type="SAM" id="MobiDB-lite"/>
    </source>
</evidence>
<keyword evidence="3" id="KW-1185">Reference proteome</keyword>
<feature type="compositionally biased region" description="Pro residues" evidence="1">
    <location>
        <begin position="19"/>
        <end position="34"/>
    </location>
</feature>
<evidence type="ECO:0000313" key="2">
    <source>
        <dbReference type="EMBL" id="KAF6238528.1"/>
    </source>
</evidence>
<dbReference type="GeneID" id="59285163"/>
<evidence type="ECO:0000313" key="3">
    <source>
        <dbReference type="Proteomes" id="UP000578531"/>
    </source>
</evidence>
<gene>
    <name evidence="2" type="ORF">HO173_003497</name>
</gene>
<comment type="caution">
    <text evidence="2">The sequence shown here is derived from an EMBL/GenBank/DDBJ whole genome shotgun (WGS) entry which is preliminary data.</text>
</comment>
<protein>
    <submittedName>
        <fullName evidence="2">Uncharacterized protein</fullName>
    </submittedName>
</protein>
<accession>A0A8H6G178</accession>
<sequence length="176" mass="19602">MSIGDQLRIASWLSRLPNTSPPCPSSAPPSPQSPTLPAAGKLQSVKRKALQDPSSPVSHKKPRLTQRLTRQALRSITANMSKSKQKVAELRSSTPVKSMPPPSTPYKPQSPLRPPSPILTSRARRPRSSNYSHLSQHNRLHRIPETDQECSLDPNISRSKWHVVQYNRAARELPGF</sequence>
<reference evidence="2 3" key="1">
    <citation type="journal article" date="2020" name="Genomics">
        <title>Complete, high-quality genomes from long-read metagenomic sequencing of two wolf lichen thalli reveals enigmatic genome architecture.</title>
        <authorList>
            <person name="McKenzie S.K."/>
            <person name="Walston R.F."/>
            <person name="Allen J.L."/>
        </authorList>
    </citation>
    <scope>NUCLEOTIDE SEQUENCE [LARGE SCALE GENOMIC DNA]</scope>
    <source>
        <strain evidence="2">WasteWater2</strain>
    </source>
</reference>
<feature type="region of interest" description="Disordered" evidence="1">
    <location>
        <begin position="14"/>
        <end position="153"/>
    </location>
</feature>
<dbReference type="AlphaFoldDB" id="A0A8H6G178"/>
<proteinExistence type="predicted"/>